<comment type="caution">
    <text evidence="2">The sequence shown here is derived from an EMBL/GenBank/DDBJ whole genome shotgun (WGS) entry which is preliminary data.</text>
</comment>
<evidence type="ECO:0000259" key="1">
    <source>
        <dbReference type="PROSITE" id="PS01124"/>
    </source>
</evidence>
<reference evidence="2 3" key="1">
    <citation type="submission" date="2020-07" db="EMBL/GenBank/DDBJ databases">
        <title>Organ Donor 1.</title>
        <authorList>
            <person name="Marsh A.J."/>
            <person name="Azcarate-Peril M.A."/>
        </authorList>
    </citation>
    <scope>NUCLEOTIDE SEQUENCE [LARGE SCALE GENOMIC DNA]</scope>
    <source>
        <strain evidence="2 3">AMC0717</strain>
    </source>
</reference>
<dbReference type="EMBL" id="JACCKS010000014">
    <property type="protein sequence ID" value="NZA38939.1"/>
    <property type="molecule type" value="Genomic_DNA"/>
</dbReference>
<sequence>MGFETQAGFSKAFHRYFGISATSYRKLRQGGCDKMQPQIIEKETIKLIGLDYLPTNPEQLDYSRDGTYWSNIDFSQYAGYHTKAAHRGEVGVWVHPDEESGELAYFYGVVSEEDETVPEGFKALEIPSDKYAVFLPLFVLSFKVIMVEKTLLRRFKKLDKKSFQKALTKVSCHLTILSFALSITREILYRYLSLLNDTADMFENTPEIPVCFLRCSIPSYNTCLFNALKAVAHFFKIDQTNSAILQSFFSKSCFRKNDVILI</sequence>
<dbReference type="PROSITE" id="PS01124">
    <property type="entry name" value="HTH_ARAC_FAMILY_2"/>
    <property type="match status" value="1"/>
</dbReference>
<dbReference type="InterPro" id="IPR029441">
    <property type="entry name" value="Cass2"/>
</dbReference>
<feature type="domain" description="HTH araC/xylS-type" evidence="1">
    <location>
        <begin position="1"/>
        <end position="27"/>
    </location>
</feature>
<dbReference type="Gene3D" id="1.10.10.60">
    <property type="entry name" value="Homeodomain-like"/>
    <property type="match status" value="1"/>
</dbReference>
<name>A0A853JRF5_9FIRM</name>
<dbReference type="Pfam" id="PF14526">
    <property type="entry name" value="Cass2"/>
    <property type="match status" value="1"/>
</dbReference>
<dbReference type="InterPro" id="IPR011256">
    <property type="entry name" value="Reg_factor_effector_dom_sf"/>
</dbReference>
<evidence type="ECO:0000313" key="2">
    <source>
        <dbReference type="EMBL" id="NZA38939.1"/>
    </source>
</evidence>
<organism evidence="2 3">
    <name type="scientific">Eubacterium callanderi</name>
    <dbReference type="NCBI Taxonomy" id="53442"/>
    <lineage>
        <taxon>Bacteria</taxon>
        <taxon>Bacillati</taxon>
        <taxon>Bacillota</taxon>
        <taxon>Clostridia</taxon>
        <taxon>Eubacteriales</taxon>
        <taxon>Eubacteriaceae</taxon>
        <taxon>Eubacterium</taxon>
    </lineage>
</organism>
<protein>
    <submittedName>
        <fullName evidence="2">Effector binding domain-containing protein</fullName>
    </submittedName>
</protein>
<dbReference type="AlphaFoldDB" id="A0A853JRF5"/>
<dbReference type="InterPro" id="IPR018060">
    <property type="entry name" value="HTH_AraC"/>
</dbReference>
<evidence type="ECO:0000313" key="3">
    <source>
        <dbReference type="Proteomes" id="UP000586254"/>
    </source>
</evidence>
<dbReference type="GO" id="GO:0003700">
    <property type="term" value="F:DNA-binding transcription factor activity"/>
    <property type="evidence" value="ECO:0007669"/>
    <property type="project" value="InterPro"/>
</dbReference>
<dbReference type="Proteomes" id="UP000586254">
    <property type="component" value="Unassembled WGS sequence"/>
</dbReference>
<proteinExistence type="predicted"/>
<dbReference type="RefSeq" id="WP_180493625.1">
    <property type="nucleotide sequence ID" value="NZ_JACCKS010000014.1"/>
</dbReference>
<gene>
    <name evidence="2" type="ORF">H0N91_12575</name>
</gene>
<dbReference type="GO" id="GO:0043565">
    <property type="term" value="F:sequence-specific DNA binding"/>
    <property type="evidence" value="ECO:0007669"/>
    <property type="project" value="InterPro"/>
</dbReference>
<dbReference type="Gene3D" id="3.20.80.10">
    <property type="entry name" value="Regulatory factor, effector binding domain"/>
    <property type="match status" value="1"/>
</dbReference>
<accession>A0A853JRF5</accession>